<dbReference type="Proteomes" id="UP000191661">
    <property type="component" value="Unassembled WGS sequence"/>
</dbReference>
<gene>
    <name evidence="1" type="ORF">MBBAR_6c01030</name>
</gene>
<keyword evidence="2" id="KW-1185">Reference proteome</keyword>
<dbReference type="AlphaFoldDB" id="A0A1V6N354"/>
<dbReference type="InterPro" id="IPR026327">
    <property type="entry name" value="Me_CoM_Rdtase_prot-C-like"/>
</dbReference>
<dbReference type="RefSeq" id="WP_080460048.1">
    <property type="nucleotide sequence ID" value="NZ_JXMW01000006.1"/>
</dbReference>
<name>A0A1V6N354_METAZ</name>
<reference evidence="1 2" key="1">
    <citation type="submission" date="2014-12" db="EMBL/GenBank/DDBJ databases">
        <title>Genome sequence of Methanobrevibacter arboriphilicus DH1, DSM1125.</title>
        <authorList>
            <person name="Poehlein A."/>
            <person name="Thauer R.K."/>
            <person name="Seedorf H."/>
            <person name="Daniel R."/>
        </authorList>
    </citation>
    <scope>NUCLEOTIDE SEQUENCE [LARGE SCALE GENOMIC DNA]</scope>
    <source>
        <strain evidence="1 2">DH1</strain>
    </source>
</reference>
<accession>A0A1V6N354</accession>
<comment type="caution">
    <text evidence="1">The sequence shown here is derived from an EMBL/GenBank/DDBJ whole genome shotgun (WGS) entry which is preliminary data.</text>
</comment>
<sequence>MYELLLFTGGIYKFNEFKEFIDDLGGLIIEMESFKISRGMYFLSEEVKVLILVPIGEKKEITHFAKKIKGSIEPVLMEEKECEKVILIFEIYKKLKINELTSIENIIDHLINNTNFIEIKNPKNELSYNKYEKNKIEESITNLQIKKENYKKEEFLEKVVDLLIIMEKMKIIETVEKKEKIESTYFKIKIHK</sequence>
<dbReference type="Pfam" id="PF04609">
    <property type="entry name" value="MCR_C"/>
    <property type="match status" value="1"/>
</dbReference>
<dbReference type="OrthoDB" id="52512at2157"/>
<evidence type="ECO:0000313" key="2">
    <source>
        <dbReference type="Proteomes" id="UP000191661"/>
    </source>
</evidence>
<dbReference type="EMBL" id="JXMW01000006">
    <property type="protein sequence ID" value="OQD58993.1"/>
    <property type="molecule type" value="Genomic_DNA"/>
</dbReference>
<protein>
    <submittedName>
        <fullName evidence="1">Uncharacterized protein</fullName>
    </submittedName>
</protein>
<proteinExistence type="predicted"/>
<organism evidence="1 2">
    <name type="scientific">Methanobrevibacter arboriphilus JCM 13429 = DSM 1125</name>
    <dbReference type="NCBI Taxonomy" id="1300164"/>
    <lineage>
        <taxon>Archaea</taxon>
        <taxon>Methanobacteriati</taxon>
        <taxon>Methanobacteriota</taxon>
        <taxon>Methanomada group</taxon>
        <taxon>Methanobacteria</taxon>
        <taxon>Methanobacteriales</taxon>
        <taxon>Methanobacteriaceae</taxon>
        <taxon>Methanobrevibacter</taxon>
    </lineage>
</organism>
<evidence type="ECO:0000313" key="1">
    <source>
        <dbReference type="EMBL" id="OQD58993.1"/>
    </source>
</evidence>